<accession>A0A8T6ZG77</accession>
<dbReference type="Proteomes" id="UP000030460">
    <property type="component" value="Unassembled WGS sequence"/>
</dbReference>
<dbReference type="EMBL" id="JTDB02000006">
    <property type="protein sequence ID" value="NLP63582.1"/>
    <property type="molecule type" value="Genomic_DNA"/>
</dbReference>
<gene>
    <name evidence="3" type="ORF">NH14_020915</name>
</gene>
<evidence type="ECO:0000313" key="4">
    <source>
        <dbReference type="Proteomes" id="UP000030460"/>
    </source>
</evidence>
<keyword evidence="2" id="KW-0732">Signal</keyword>
<evidence type="ECO:0000256" key="2">
    <source>
        <dbReference type="SAM" id="SignalP"/>
    </source>
</evidence>
<feature type="chain" id="PRO_5035763135" evidence="2">
    <location>
        <begin position="26"/>
        <end position="63"/>
    </location>
</feature>
<evidence type="ECO:0000313" key="3">
    <source>
        <dbReference type="EMBL" id="NLP63582.1"/>
    </source>
</evidence>
<name>A0A8T6ZG77_9BURK</name>
<evidence type="ECO:0000256" key="1">
    <source>
        <dbReference type="SAM" id="MobiDB-lite"/>
    </source>
</evidence>
<reference evidence="3" key="1">
    <citation type="journal article" date="2015" name="Genome Announc.">
        <title>Draft Genome Sequence of the Polyhydroxyalkanoate-Producing Bacterium Burkholderia sacchari LMG 19450 Isolated from Brazilian Sugarcane Plantation Soil.</title>
        <authorList>
            <person name="Alexandrino P.M."/>
            <person name="Mendonca T.T."/>
            <person name="Guaman Bautista L.P."/>
            <person name="Cherix J."/>
            <person name="Lozano-Sakalauskas G.C."/>
            <person name="Fujita A."/>
            <person name="Ramos Filho E."/>
            <person name="Long P."/>
            <person name="Padilla G."/>
            <person name="Taciro M.K."/>
            <person name="Gomez J.G."/>
            <person name="Silva L.F."/>
        </authorList>
    </citation>
    <scope>NUCLEOTIDE SEQUENCE</scope>
    <source>
        <strain evidence="3">LMG 19450</strain>
    </source>
</reference>
<dbReference type="RefSeq" id="WP_152617193.1">
    <property type="nucleotide sequence ID" value="NZ_CADFGF010000006.1"/>
</dbReference>
<reference evidence="3" key="2">
    <citation type="submission" date="2020-04" db="EMBL/GenBank/DDBJ databases">
        <authorList>
            <person name="Alexandrino P."/>
            <person name="Mendonca T."/>
            <person name="Guaman L."/>
            <person name="Cherix J."/>
            <person name="Lozano-Sakalauskas G."/>
            <person name="Fujita A."/>
            <person name="Filho E.R."/>
            <person name="Long P."/>
            <person name="Padilla G."/>
            <person name="Taciro M.K."/>
            <person name="Gomez J.G."/>
            <person name="Silva L.F."/>
            <person name="Torres M."/>
        </authorList>
    </citation>
    <scope>NUCLEOTIDE SEQUENCE</scope>
    <source>
        <strain evidence="3">LMG 19450</strain>
    </source>
</reference>
<keyword evidence="4" id="KW-1185">Reference proteome</keyword>
<sequence length="63" mass="6700">MSIVAVTAGASLTFLCALLMPDAFAQKSAANGPFAGLGETPAQQRVARTRRSRRVRRDGHALM</sequence>
<proteinExistence type="predicted"/>
<feature type="signal peptide" evidence="2">
    <location>
        <begin position="1"/>
        <end position="25"/>
    </location>
</feature>
<feature type="region of interest" description="Disordered" evidence="1">
    <location>
        <begin position="34"/>
        <end position="63"/>
    </location>
</feature>
<dbReference type="AlphaFoldDB" id="A0A8T6ZG77"/>
<comment type="caution">
    <text evidence="3">The sequence shown here is derived from an EMBL/GenBank/DDBJ whole genome shotgun (WGS) entry which is preliminary data.</text>
</comment>
<protein>
    <submittedName>
        <fullName evidence="3">Uncharacterized protein</fullName>
    </submittedName>
</protein>
<feature type="compositionally biased region" description="Basic residues" evidence="1">
    <location>
        <begin position="47"/>
        <end position="57"/>
    </location>
</feature>
<organism evidence="3 4">
    <name type="scientific">Paraburkholderia sacchari</name>
    <dbReference type="NCBI Taxonomy" id="159450"/>
    <lineage>
        <taxon>Bacteria</taxon>
        <taxon>Pseudomonadati</taxon>
        <taxon>Pseudomonadota</taxon>
        <taxon>Betaproteobacteria</taxon>
        <taxon>Burkholderiales</taxon>
        <taxon>Burkholderiaceae</taxon>
        <taxon>Paraburkholderia</taxon>
    </lineage>
</organism>